<dbReference type="Proteomes" id="UP001163823">
    <property type="component" value="Chromosome 3"/>
</dbReference>
<accession>A0AAD7VHG7</accession>
<keyword evidence="2" id="KW-1185">Reference proteome</keyword>
<dbReference type="EMBL" id="JARAOO010000003">
    <property type="protein sequence ID" value="KAJ7975625.1"/>
    <property type="molecule type" value="Genomic_DNA"/>
</dbReference>
<dbReference type="AlphaFoldDB" id="A0AAD7VHG7"/>
<protein>
    <submittedName>
        <fullName evidence="1">Phosphoglucomutase, chloroplastic</fullName>
    </submittedName>
</protein>
<proteinExistence type="predicted"/>
<dbReference type="KEGG" id="qsa:O6P43_005520"/>
<gene>
    <name evidence="1" type="ORF">O6P43_005520</name>
</gene>
<sequence>MNHNLRGSISVMLDQGHLCTTTIVGVIFEQKRMRLNRQNKKPVQHHRLLLPLPLQNPISNIDSISTKPIEGQKTGTSGLRKKVKVFMQEKLPLKLDPGFNNSVEFVIVV</sequence>
<comment type="caution">
    <text evidence="1">The sequence shown here is derived from an EMBL/GenBank/DDBJ whole genome shotgun (WGS) entry which is preliminary data.</text>
</comment>
<organism evidence="1 2">
    <name type="scientific">Quillaja saponaria</name>
    <name type="common">Soap bark tree</name>
    <dbReference type="NCBI Taxonomy" id="32244"/>
    <lineage>
        <taxon>Eukaryota</taxon>
        <taxon>Viridiplantae</taxon>
        <taxon>Streptophyta</taxon>
        <taxon>Embryophyta</taxon>
        <taxon>Tracheophyta</taxon>
        <taxon>Spermatophyta</taxon>
        <taxon>Magnoliopsida</taxon>
        <taxon>eudicotyledons</taxon>
        <taxon>Gunneridae</taxon>
        <taxon>Pentapetalae</taxon>
        <taxon>rosids</taxon>
        <taxon>fabids</taxon>
        <taxon>Fabales</taxon>
        <taxon>Quillajaceae</taxon>
        <taxon>Quillaja</taxon>
    </lineage>
</organism>
<reference evidence="1" key="1">
    <citation type="journal article" date="2023" name="Science">
        <title>Elucidation of the pathway for biosynthesis of saponin adjuvants from the soapbark tree.</title>
        <authorList>
            <person name="Reed J."/>
            <person name="Orme A."/>
            <person name="El-Demerdash A."/>
            <person name="Owen C."/>
            <person name="Martin L.B.B."/>
            <person name="Misra R.C."/>
            <person name="Kikuchi S."/>
            <person name="Rejzek M."/>
            <person name="Martin A.C."/>
            <person name="Harkess A."/>
            <person name="Leebens-Mack J."/>
            <person name="Louveau T."/>
            <person name="Stephenson M.J."/>
            <person name="Osbourn A."/>
        </authorList>
    </citation>
    <scope>NUCLEOTIDE SEQUENCE</scope>
    <source>
        <strain evidence="1">S10</strain>
    </source>
</reference>
<evidence type="ECO:0000313" key="2">
    <source>
        <dbReference type="Proteomes" id="UP001163823"/>
    </source>
</evidence>
<name>A0AAD7VHG7_QUISA</name>
<evidence type="ECO:0000313" key="1">
    <source>
        <dbReference type="EMBL" id="KAJ7975625.1"/>
    </source>
</evidence>